<dbReference type="Pfam" id="PF02872">
    <property type="entry name" value="5_nucleotid_C"/>
    <property type="match status" value="1"/>
</dbReference>
<dbReference type="PANTHER" id="PTHR11575">
    <property type="entry name" value="5'-NUCLEOTIDASE-RELATED"/>
    <property type="match status" value="1"/>
</dbReference>
<keyword evidence="1" id="KW-0732">Signal</keyword>
<dbReference type="Gene3D" id="3.90.780.10">
    <property type="entry name" value="5'-Nucleotidase, C-terminal domain"/>
    <property type="match status" value="1"/>
</dbReference>
<sequence length="1085" mass="109823">MSEGRANAASDHRRSSSPGRDASAAVPRRRGRWFAAATVALVGATTVALPAAAAAAPVPGWFGSLDQATNGVVSTVSGWALDPADVNGTAEVHIYVNGVGQANLQADLARPDVNAAFDLTGGHGFSAEVALQPGSNEVCAWIVPSDAAASVLMGCATAQGPGPAQGSLDAAFVAAPGTAQLTGWALDPNDAAEPTEVHVYVDGAGFAFPADGARADVNAVLGVSGDHGFSVEVPLQEGVNDVCAFAIAPSGNTLLGCRTIPGSTAAFGSLDAAVVTVTGDQIALTGWTLDPNAPNAASEVHVYVDGVGYARQSVLPRPDVNAALGTSGDHGFAVTVPLPEGEHTVCVFAVSATGNDNSLLDCGTAVGEDTGLTTLNLLNINDFHGRIDDNAVAVAGTVEQLREAGDADTTLLLSAGDNIGASLFASSVQQDQPTIDMLNAMEVSASAVGNHEFDQGYQDLVGRVIGGEDGNEPVHFPYLGANVYLAGTDEEPALQEYAVFEVDGLRVGVIGAVTLETPSLVSPGGITEITFGDPVAAVNRVAAQLTDGDEDNGEADVLIAEYHEGAGAGTPDGATLEEEIAGGGAFAEIVTGTSPAVDVIFTGHTHKEYAWQAPVPGSDGTRPVVQTGSYGANIGTVSLVVDEATGDVEASVAANVVRTTSNDAQLIEAYPRVAAVSGIVDAALAEAAEVGDTQVGSVTADITTAFSGGSWSGGVYVGQPATPDNPTPGRDDRASESALGDLVADALRDSLGSEDRGGAELAVVNPGGLRAELLYGEDGVITYAEANAVLPFVNNLWTTTLTGTQLIELLNQQWQTDANGNVPSRPYLQLGLSGNVTYTFDDSLPAGQRITSVTIDGAPLDPAREYRVGTFSFLITGGDNFRAFTGGTDARDSGLVDRDAWIEYLEANPGLTPDFARQAVEVAGVPAEVAAGETIEFQVSGLDLTSLGAPENIELAVRIGDVELAPVTVADGQATVEIDVPAELSGATSIVLTAAPSQTVVTIPLTVTAGSETTVPTTPSTTPADPTDVSTTPAEPGTTTSTTSTAPETTETTTPGTSTSGTTTTSAIPSSSTTSTTTASTTAPA</sequence>
<evidence type="ECO:0000313" key="6">
    <source>
        <dbReference type="Proteomes" id="UP000663792"/>
    </source>
</evidence>
<feature type="domain" description="Calcineurin-like phosphoesterase" evidence="3">
    <location>
        <begin position="377"/>
        <end position="607"/>
    </location>
</feature>
<proteinExistence type="predicted"/>
<dbReference type="InterPro" id="IPR008334">
    <property type="entry name" value="5'-Nucleotdase_C"/>
</dbReference>
<keyword evidence="6" id="KW-1185">Reference proteome</keyword>
<comment type="caution">
    <text evidence="5">The sequence shown here is derived from an EMBL/GenBank/DDBJ whole genome shotgun (WGS) entry which is preliminary data.</text>
</comment>
<dbReference type="PRINTS" id="PR01607">
    <property type="entry name" value="APYRASEFAMLY"/>
</dbReference>
<dbReference type="GO" id="GO:0009166">
    <property type="term" value="P:nucleotide catabolic process"/>
    <property type="evidence" value="ECO:0007669"/>
    <property type="project" value="InterPro"/>
</dbReference>
<feature type="compositionally biased region" description="Low complexity" evidence="2">
    <location>
        <begin position="1013"/>
        <end position="1085"/>
    </location>
</feature>
<dbReference type="SUPFAM" id="SSF56300">
    <property type="entry name" value="Metallo-dependent phosphatases"/>
    <property type="match status" value="1"/>
</dbReference>
<evidence type="ECO:0000256" key="2">
    <source>
        <dbReference type="SAM" id="MobiDB-lite"/>
    </source>
</evidence>
<dbReference type="Gene3D" id="3.60.21.10">
    <property type="match status" value="1"/>
</dbReference>
<dbReference type="InterPro" id="IPR029052">
    <property type="entry name" value="Metallo-depent_PP-like"/>
</dbReference>
<feature type="region of interest" description="Disordered" evidence="2">
    <location>
        <begin position="1"/>
        <end position="27"/>
    </location>
</feature>
<evidence type="ECO:0000259" key="3">
    <source>
        <dbReference type="Pfam" id="PF00149"/>
    </source>
</evidence>
<evidence type="ECO:0000256" key="1">
    <source>
        <dbReference type="ARBA" id="ARBA00022729"/>
    </source>
</evidence>
<evidence type="ECO:0000259" key="4">
    <source>
        <dbReference type="Pfam" id="PF02872"/>
    </source>
</evidence>
<dbReference type="Pfam" id="PF00149">
    <property type="entry name" value="Metallophos"/>
    <property type="match status" value="1"/>
</dbReference>
<name>A0A939C0D2_9ACTN</name>
<dbReference type="GO" id="GO:0008768">
    <property type="term" value="F:UDP-sugar diphosphatase activity"/>
    <property type="evidence" value="ECO:0007669"/>
    <property type="project" value="TreeGrafter"/>
</dbReference>
<organism evidence="5 6">
    <name type="scientific">Nakamurella leprariae</name>
    <dbReference type="NCBI Taxonomy" id="2803911"/>
    <lineage>
        <taxon>Bacteria</taxon>
        <taxon>Bacillati</taxon>
        <taxon>Actinomycetota</taxon>
        <taxon>Actinomycetes</taxon>
        <taxon>Nakamurellales</taxon>
        <taxon>Nakamurellaceae</taxon>
        <taxon>Nakamurella</taxon>
    </lineage>
</organism>
<dbReference type="InterPro" id="IPR006179">
    <property type="entry name" value="5_nucleotidase/apyrase"/>
</dbReference>
<dbReference type="GO" id="GO:0008253">
    <property type="term" value="F:5'-nucleotidase activity"/>
    <property type="evidence" value="ECO:0007669"/>
    <property type="project" value="TreeGrafter"/>
</dbReference>
<dbReference type="PANTHER" id="PTHR11575:SF24">
    <property type="entry name" value="5'-NUCLEOTIDASE"/>
    <property type="match status" value="1"/>
</dbReference>
<dbReference type="EMBL" id="JAERWK010000023">
    <property type="protein sequence ID" value="MBM9469105.1"/>
    <property type="molecule type" value="Genomic_DNA"/>
</dbReference>
<dbReference type="AlphaFoldDB" id="A0A939C0D2"/>
<feature type="region of interest" description="Disordered" evidence="2">
    <location>
        <begin position="1011"/>
        <end position="1085"/>
    </location>
</feature>
<accession>A0A939C0D2</accession>
<evidence type="ECO:0000313" key="5">
    <source>
        <dbReference type="EMBL" id="MBM9469105.1"/>
    </source>
</evidence>
<dbReference type="SUPFAM" id="SSF55816">
    <property type="entry name" value="5'-nucleotidase (syn. UDP-sugar hydrolase), C-terminal domain"/>
    <property type="match status" value="1"/>
</dbReference>
<feature type="domain" description="5'-Nucleotidase C-terminal" evidence="4">
    <location>
        <begin position="729"/>
        <end position="885"/>
    </location>
</feature>
<dbReference type="InterPro" id="IPR036907">
    <property type="entry name" value="5'-Nucleotdase_C_sf"/>
</dbReference>
<dbReference type="Proteomes" id="UP000663792">
    <property type="component" value="Unassembled WGS sequence"/>
</dbReference>
<dbReference type="InterPro" id="IPR004843">
    <property type="entry name" value="Calcineurin-like_PHP"/>
</dbReference>
<reference evidence="5" key="1">
    <citation type="submission" date="2021-01" db="EMBL/GenBank/DDBJ databases">
        <title>YIM 132084 draft genome.</title>
        <authorList>
            <person name="An D."/>
        </authorList>
    </citation>
    <scope>NUCLEOTIDE SEQUENCE</scope>
    <source>
        <strain evidence="5">YIM 132084</strain>
    </source>
</reference>
<dbReference type="GO" id="GO:0030288">
    <property type="term" value="C:outer membrane-bounded periplasmic space"/>
    <property type="evidence" value="ECO:0007669"/>
    <property type="project" value="TreeGrafter"/>
</dbReference>
<dbReference type="RefSeq" id="WP_205262064.1">
    <property type="nucleotide sequence ID" value="NZ_JAERWK010000023.1"/>
</dbReference>
<protein>
    <submittedName>
        <fullName evidence="5">5'-nucleotidase C-terminal domain-containing protein</fullName>
    </submittedName>
</protein>
<gene>
    <name evidence="5" type="ORF">JL106_17600</name>
</gene>